<dbReference type="PANTHER" id="PTHR12631:SF10">
    <property type="entry name" value="BETA-XYLOSIDASE-LIKE PROTEIN-RELATED"/>
    <property type="match status" value="1"/>
</dbReference>
<dbReference type="InterPro" id="IPR049166">
    <property type="entry name" value="GH39_cat"/>
</dbReference>
<gene>
    <name evidence="5" type="ORF">A2721_01345</name>
</gene>
<proteinExistence type="inferred from homology"/>
<comment type="similarity">
    <text evidence="1">Belongs to the glycosyl hydrolase 39 family.</text>
</comment>
<dbReference type="STRING" id="1798381.A2721_01345"/>
<dbReference type="SUPFAM" id="SSF51445">
    <property type="entry name" value="(Trans)glycosidases"/>
    <property type="match status" value="1"/>
</dbReference>
<dbReference type="PANTHER" id="PTHR12631">
    <property type="entry name" value="ALPHA-L-IDURONIDASE"/>
    <property type="match status" value="1"/>
</dbReference>
<evidence type="ECO:0000256" key="2">
    <source>
        <dbReference type="ARBA" id="ARBA00022801"/>
    </source>
</evidence>
<comment type="caution">
    <text evidence="5">The sequence shown here is derived from an EMBL/GenBank/DDBJ whole genome shotgun (WGS) entry which is preliminary data.</text>
</comment>
<evidence type="ECO:0000256" key="3">
    <source>
        <dbReference type="ARBA" id="ARBA00023295"/>
    </source>
</evidence>
<dbReference type="InterPro" id="IPR017853">
    <property type="entry name" value="GH"/>
</dbReference>
<dbReference type="AlphaFoldDB" id="A0A1F6A523"/>
<accession>A0A1F6A523</accession>
<sequence length="475" mass="52844">MKSARHKKVSFMHKYWKQLVLILVLFGSVLLTAFLSKDIVHLLSQAAPIPANIVVDVASSKGKLEHPWAALSQGGESESNGSLVSLSPVTSQIKALSPKYIRLDHVFDRPYENRVREILAAGAVPFISLSYFPADVANRDVGTVNNWSAWERHVRDLVENVSGRDHLNVSGVYYEVWNEPDGPGFGAFDIGRGKDYFELYEHTLAGVNQAINVNDFKVGGPALADLRRCNNGLLFVCQTFWLDDFFRLVASRHARLDFISWHRYSPRLSDYNEDVNFITALYTKHATLPPAEKIITEWGSTPERNPVHNSVLDAAHLVAAARTFVGFVDLATKFEVRDGPESGRGGWGILYYNGQPKPSYHALRLLNMLRSERVLLSGEGTNVTGIASRDSSGATVILINYDQRNSHIETVPVSIINLPPGRYRLTKHVLNSSSPQGKEKIDTFASFKGTYTTSEIMLPNSVVVYDLQLVGLFEG</sequence>
<keyword evidence="3" id="KW-0326">Glycosidase</keyword>
<evidence type="ECO:0000313" key="6">
    <source>
        <dbReference type="Proteomes" id="UP000177871"/>
    </source>
</evidence>
<organism evidence="5 6">
    <name type="scientific">Candidatus Gottesmanbacteria bacterium RIFCSPHIGHO2_01_FULL_47_48</name>
    <dbReference type="NCBI Taxonomy" id="1798381"/>
    <lineage>
        <taxon>Bacteria</taxon>
        <taxon>Candidatus Gottesmaniibacteriota</taxon>
    </lineage>
</organism>
<name>A0A1F6A523_9BACT</name>
<dbReference type="Pfam" id="PF01229">
    <property type="entry name" value="Glyco_hydro_39"/>
    <property type="match status" value="1"/>
</dbReference>
<dbReference type="InterPro" id="IPR051923">
    <property type="entry name" value="Glycosyl_Hydrolase_39"/>
</dbReference>
<feature type="domain" description="Glycosyl hydrolases family 39 N-terminal catalytic" evidence="4">
    <location>
        <begin position="100"/>
        <end position="421"/>
    </location>
</feature>
<keyword evidence="2" id="KW-0378">Hydrolase</keyword>
<dbReference type="EMBL" id="MFJK01000003">
    <property type="protein sequence ID" value="OGG19799.1"/>
    <property type="molecule type" value="Genomic_DNA"/>
</dbReference>
<dbReference type="GO" id="GO:0004553">
    <property type="term" value="F:hydrolase activity, hydrolyzing O-glycosyl compounds"/>
    <property type="evidence" value="ECO:0007669"/>
    <property type="project" value="TreeGrafter"/>
</dbReference>
<reference evidence="5 6" key="1">
    <citation type="journal article" date="2016" name="Nat. Commun.">
        <title>Thousands of microbial genomes shed light on interconnected biogeochemical processes in an aquifer system.</title>
        <authorList>
            <person name="Anantharaman K."/>
            <person name="Brown C.T."/>
            <person name="Hug L.A."/>
            <person name="Sharon I."/>
            <person name="Castelle C.J."/>
            <person name="Probst A.J."/>
            <person name="Thomas B.C."/>
            <person name="Singh A."/>
            <person name="Wilkins M.J."/>
            <person name="Karaoz U."/>
            <person name="Brodie E.L."/>
            <person name="Williams K.H."/>
            <person name="Hubbard S.S."/>
            <person name="Banfield J.F."/>
        </authorList>
    </citation>
    <scope>NUCLEOTIDE SEQUENCE [LARGE SCALE GENOMIC DNA]</scope>
</reference>
<evidence type="ECO:0000259" key="4">
    <source>
        <dbReference type="Pfam" id="PF01229"/>
    </source>
</evidence>
<evidence type="ECO:0000313" key="5">
    <source>
        <dbReference type="EMBL" id="OGG19799.1"/>
    </source>
</evidence>
<protein>
    <recommendedName>
        <fullName evidence="4">Glycosyl hydrolases family 39 N-terminal catalytic domain-containing protein</fullName>
    </recommendedName>
</protein>
<dbReference type="Proteomes" id="UP000177871">
    <property type="component" value="Unassembled WGS sequence"/>
</dbReference>
<dbReference type="Gene3D" id="3.20.20.80">
    <property type="entry name" value="Glycosidases"/>
    <property type="match status" value="1"/>
</dbReference>
<evidence type="ECO:0000256" key="1">
    <source>
        <dbReference type="ARBA" id="ARBA00008875"/>
    </source>
</evidence>